<dbReference type="AlphaFoldDB" id="A0A6G1IKM9"/>
<dbReference type="EMBL" id="MU005612">
    <property type="protein sequence ID" value="KAF2678439.1"/>
    <property type="molecule type" value="Genomic_DNA"/>
</dbReference>
<sequence length="411" mass="45190">MAGGPTASAANLTPLGRWRPLDPPVSALPVATDASPSELNLNSPSPPPPSEQNAEPAQCTFASPPSTTYTNIYGNNGQKEPAFAGGVLLEQSVDMYLHPSRRWPQSDITASNSSPPASPNAGDAQRTACGPRASNANLVPLGRMRWKPAEAATGISTQHRPAPSSPTSQLVHAEPGRQQPQPAHVERLSHSDRDYRKDDRNDRRESSDHEKRQPPWRTREERPRPHESRYGRLEVDRSWVSPHRLRPGISIVGATVPYRHRMTDTASGRVLTIVAQIIREKSVIGTDTMSDTEYIRTRAAMVDHDHHFTVDTYLLVTATTTPCIRARGPLRLTDVATPNRNAITGMLIMLISLRGTMTGLEGRRGAGIDRSASDIYLVDFDVRDIECVLSPYRHAKQKRSLVVQIGHFGES</sequence>
<gene>
    <name evidence="2" type="ORF">K458DRAFT_394980</name>
</gene>
<feature type="compositionally biased region" description="Low complexity" evidence="1">
    <location>
        <begin position="34"/>
        <end position="43"/>
    </location>
</feature>
<protein>
    <submittedName>
        <fullName evidence="2">Uncharacterized protein</fullName>
    </submittedName>
</protein>
<organism evidence="2 3">
    <name type="scientific">Lentithecium fluviatile CBS 122367</name>
    <dbReference type="NCBI Taxonomy" id="1168545"/>
    <lineage>
        <taxon>Eukaryota</taxon>
        <taxon>Fungi</taxon>
        <taxon>Dikarya</taxon>
        <taxon>Ascomycota</taxon>
        <taxon>Pezizomycotina</taxon>
        <taxon>Dothideomycetes</taxon>
        <taxon>Pleosporomycetidae</taxon>
        <taxon>Pleosporales</taxon>
        <taxon>Massarineae</taxon>
        <taxon>Lentitheciaceae</taxon>
        <taxon>Lentithecium</taxon>
    </lineage>
</organism>
<keyword evidence="3" id="KW-1185">Reference proteome</keyword>
<feature type="region of interest" description="Disordered" evidence="1">
    <location>
        <begin position="1"/>
        <end position="81"/>
    </location>
</feature>
<feature type="compositionally biased region" description="Polar residues" evidence="1">
    <location>
        <begin position="60"/>
        <end position="78"/>
    </location>
</feature>
<feature type="region of interest" description="Disordered" evidence="1">
    <location>
        <begin position="103"/>
        <end position="229"/>
    </location>
</feature>
<proteinExistence type="predicted"/>
<feature type="compositionally biased region" description="Low complexity" evidence="1">
    <location>
        <begin position="110"/>
        <end position="121"/>
    </location>
</feature>
<feature type="compositionally biased region" description="Polar residues" evidence="1">
    <location>
        <begin position="154"/>
        <end position="170"/>
    </location>
</feature>
<name>A0A6G1IKM9_9PLEO</name>
<evidence type="ECO:0000256" key="1">
    <source>
        <dbReference type="SAM" id="MobiDB-lite"/>
    </source>
</evidence>
<dbReference type="Proteomes" id="UP000799291">
    <property type="component" value="Unassembled WGS sequence"/>
</dbReference>
<evidence type="ECO:0000313" key="3">
    <source>
        <dbReference type="Proteomes" id="UP000799291"/>
    </source>
</evidence>
<accession>A0A6G1IKM9</accession>
<evidence type="ECO:0000313" key="2">
    <source>
        <dbReference type="EMBL" id="KAF2678439.1"/>
    </source>
</evidence>
<reference evidence="2" key="1">
    <citation type="journal article" date="2020" name="Stud. Mycol.">
        <title>101 Dothideomycetes genomes: a test case for predicting lifestyles and emergence of pathogens.</title>
        <authorList>
            <person name="Haridas S."/>
            <person name="Albert R."/>
            <person name="Binder M."/>
            <person name="Bloem J."/>
            <person name="Labutti K."/>
            <person name="Salamov A."/>
            <person name="Andreopoulos B."/>
            <person name="Baker S."/>
            <person name="Barry K."/>
            <person name="Bills G."/>
            <person name="Bluhm B."/>
            <person name="Cannon C."/>
            <person name="Castanera R."/>
            <person name="Culley D."/>
            <person name="Daum C."/>
            <person name="Ezra D."/>
            <person name="Gonzalez J."/>
            <person name="Henrissat B."/>
            <person name="Kuo A."/>
            <person name="Liang C."/>
            <person name="Lipzen A."/>
            <person name="Lutzoni F."/>
            <person name="Magnuson J."/>
            <person name="Mondo S."/>
            <person name="Nolan M."/>
            <person name="Ohm R."/>
            <person name="Pangilinan J."/>
            <person name="Park H.-J."/>
            <person name="Ramirez L."/>
            <person name="Alfaro M."/>
            <person name="Sun H."/>
            <person name="Tritt A."/>
            <person name="Yoshinaga Y."/>
            <person name="Zwiers L.-H."/>
            <person name="Turgeon B."/>
            <person name="Goodwin S."/>
            <person name="Spatafora J."/>
            <person name="Crous P."/>
            <person name="Grigoriev I."/>
        </authorList>
    </citation>
    <scope>NUCLEOTIDE SEQUENCE</scope>
    <source>
        <strain evidence="2">CBS 122367</strain>
    </source>
</reference>
<feature type="compositionally biased region" description="Basic and acidic residues" evidence="1">
    <location>
        <begin position="184"/>
        <end position="229"/>
    </location>
</feature>